<feature type="transmembrane region" description="Helical" evidence="8">
    <location>
        <begin position="212"/>
        <end position="230"/>
    </location>
</feature>
<dbReference type="Proteomes" id="UP000231094">
    <property type="component" value="Unassembled WGS sequence"/>
</dbReference>
<evidence type="ECO:0000256" key="6">
    <source>
        <dbReference type="ARBA" id="ARBA00022989"/>
    </source>
</evidence>
<feature type="transmembrane region" description="Helical" evidence="8">
    <location>
        <begin position="47"/>
        <end position="68"/>
    </location>
</feature>
<evidence type="ECO:0000313" key="10">
    <source>
        <dbReference type="Proteomes" id="UP000231094"/>
    </source>
</evidence>
<feature type="transmembrane region" description="Helical" evidence="8">
    <location>
        <begin position="80"/>
        <end position="99"/>
    </location>
</feature>
<keyword evidence="5 8" id="KW-0812">Transmembrane</keyword>
<evidence type="ECO:0000256" key="8">
    <source>
        <dbReference type="RuleBase" id="RU363041"/>
    </source>
</evidence>
<gene>
    <name evidence="9" type="ORF">BHC47_08970</name>
</gene>
<feature type="transmembrane region" description="Helical" evidence="8">
    <location>
        <begin position="142"/>
        <end position="158"/>
    </location>
</feature>
<name>A0A2N9Y705_9NEIS</name>
<organism evidence="9 10">
    <name type="scientific">Snodgrassella alvi</name>
    <dbReference type="NCBI Taxonomy" id="1196083"/>
    <lineage>
        <taxon>Bacteria</taxon>
        <taxon>Pseudomonadati</taxon>
        <taxon>Pseudomonadota</taxon>
        <taxon>Betaproteobacteria</taxon>
        <taxon>Neisseriales</taxon>
        <taxon>Neisseriaceae</taxon>
        <taxon>Snodgrassella</taxon>
    </lineage>
</organism>
<keyword evidence="3" id="KW-0813">Transport</keyword>
<reference evidence="9 10" key="1">
    <citation type="journal article" date="2017" name="MBio">
        <title>Type VI secretion-mediated competition in the bee gut microbiome.</title>
        <authorList>
            <person name="Steele M.I."/>
            <person name="Kwong W.K."/>
            <person name="Powell J.E."/>
            <person name="Whiteley M."/>
            <person name="Moran N.A."/>
        </authorList>
    </citation>
    <scope>NUCLEOTIDE SEQUENCE [LARGE SCALE GENOMIC DNA]</scope>
    <source>
        <strain evidence="9 10">PEB0171</strain>
    </source>
</reference>
<dbReference type="AlphaFoldDB" id="A0A2N9Y705"/>
<evidence type="ECO:0000256" key="3">
    <source>
        <dbReference type="ARBA" id="ARBA00022448"/>
    </source>
</evidence>
<dbReference type="PANTHER" id="PTHR30269">
    <property type="entry name" value="TRANSMEMBRANE PROTEIN YFCA"/>
    <property type="match status" value="1"/>
</dbReference>
<dbReference type="RefSeq" id="WP_037476347.1">
    <property type="nucleotide sequence ID" value="NZ_CP132374.1"/>
</dbReference>
<dbReference type="InterPro" id="IPR052017">
    <property type="entry name" value="TSUP"/>
</dbReference>
<keyword evidence="7 8" id="KW-0472">Membrane</keyword>
<keyword evidence="4 8" id="KW-1003">Cell membrane</keyword>
<sequence length="258" mass="28143">MVEWLSDSHIWWLLIIGFSAGLMDAAVGGGGLLQIPGLFGALPQKTITPVVLGVNKFASACGTLVAAVQYTRRIPVPWAMLLPAAVLAFAFSYMGAHVVEYLPTAWMKPSILVILIIMAIYTFLKKDLGQVQRQSRLTRREYIIGLLMGALIGLYDGIFGPGTGSLLAFIFVRFFAFDFITATASSKVINLTTNFAALIFFIPHQYVVWHWAIPLAIANLSGGIIGARLAMRGGSKLLRKGFIILLCIMIGKFGYDLL</sequence>
<evidence type="ECO:0000256" key="2">
    <source>
        <dbReference type="ARBA" id="ARBA00009142"/>
    </source>
</evidence>
<accession>A0A2N9Y705</accession>
<protein>
    <recommendedName>
        <fullName evidence="8">Probable membrane transporter protein</fullName>
    </recommendedName>
</protein>
<evidence type="ECO:0000256" key="1">
    <source>
        <dbReference type="ARBA" id="ARBA00004651"/>
    </source>
</evidence>
<dbReference type="InterPro" id="IPR002781">
    <property type="entry name" value="TM_pro_TauE-like"/>
</dbReference>
<dbReference type="GO" id="GO:0005886">
    <property type="term" value="C:plasma membrane"/>
    <property type="evidence" value="ECO:0007669"/>
    <property type="project" value="UniProtKB-SubCell"/>
</dbReference>
<dbReference type="EMBL" id="MEIV01000009">
    <property type="protein sequence ID" value="PIT64963.1"/>
    <property type="molecule type" value="Genomic_DNA"/>
</dbReference>
<proteinExistence type="inferred from homology"/>
<feature type="transmembrane region" description="Helical" evidence="8">
    <location>
        <begin position="12"/>
        <end position="35"/>
    </location>
</feature>
<dbReference type="PANTHER" id="PTHR30269:SF0">
    <property type="entry name" value="MEMBRANE TRANSPORTER PROTEIN YFCA-RELATED"/>
    <property type="match status" value="1"/>
</dbReference>
<keyword evidence="6 8" id="KW-1133">Transmembrane helix</keyword>
<evidence type="ECO:0000256" key="7">
    <source>
        <dbReference type="ARBA" id="ARBA00023136"/>
    </source>
</evidence>
<comment type="caution">
    <text evidence="9">The sequence shown here is derived from an EMBL/GenBank/DDBJ whole genome shotgun (WGS) entry which is preliminary data.</text>
</comment>
<evidence type="ECO:0000256" key="5">
    <source>
        <dbReference type="ARBA" id="ARBA00022692"/>
    </source>
</evidence>
<feature type="transmembrane region" description="Helical" evidence="8">
    <location>
        <begin position="105"/>
        <end position="124"/>
    </location>
</feature>
<comment type="subcellular location">
    <subcellularLocation>
        <location evidence="1 8">Cell membrane</location>
        <topology evidence="1 8">Multi-pass membrane protein</topology>
    </subcellularLocation>
</comment>
<comment type="similarity">
    <text evidence="2 8">Belongs to the 4-toluene sulfonate uptake permease (TSUP) (TC 2.A.102) family.</text>
</comment>
<dbReference type="Pfam" id="PF01925">
    <property type="entry name" value="TauE"/>
    <property type="match status" value="1"/>
</dbReference>
<feature type="transmembrane region" description="Helical" evidence="8">
    <location>
        <begin position="188"/>
        <end position="206"/>
    </location>
</feature>
<evidence type="ECO:0000256" key="4">
    <source>
        <dbReference type="ARBA" id="ARBA00022475"/>
    </source>
</evidence>
<evidence type="ECO:0000313" key="9">
    <source>
        <dbReference type="EMBL" id="PIT64963.1"/>
    </source>
</evidence>